<dbReference type="PROSITE" id="PS51788">
    <property type="entry name" value="CULT"/>
    <property type="match status" value="1"/>
</dbReference>
<dbReference type="RefSeq" id="WP_237383323.1">
    <property type="nucleotide sequence ID" value="NZ_CP071793.1"/>
</dbReference>
<dbReference type="EMBL" id="CP071793">
    <property type="protein sequence ID" value="QTD53223.1"/>
    <property type="molecule type" value="Genomic_DNA"/>
</dbReference>
<dbReference type="FunFam" id="2.170.150.20:FF:000007">
    <property type="entry name" value="Protein cereblon"/>
    <property type="match status" value="1"/>
</dbReference>
<reference evidence="2" key="1">
    <citation type="submission" date="2021-03" db="EMBL/GenBank/DDBJ databases">
        <title>Acanthopleuribacteraceae sp. M133.</title>
        <authorList>
            <person name="Wang G."/>
        </authorList>
    </citation>
    <scope>NUCLEOTIDE SEQUENCE</scope>
    <source>
        <strain evidence="2">M133</strain>
    </source>
</reference>
<keyword evidence="3" id="KW-1185">Reference proteome</keyword>
<dbReference type="AlphaFoldDB" id="A0A8A4TUR8"/>
<evidence type="ECO:0000259" key="1">
    <source>
        <dbReference type="PROSITE" id="PS51788"/>
    </source>
</evidence>
<dbReference type="InterPro" id="IPR034750">
    <property type="entry name" value="CULT"/>
</dbReference>
<dbReference type="Gene3D" id="2.170.150.20">
    <property type="entry name" value="Peptide methionine sulfoxide reductase"/>
    <property type="match status" value="1"/>
</dbReference>
<evidence type="ECO:0000313" key="2">
    <source>
        <dbReference type="EMBL" id="QTD53223.1"/>
    </source>
</evidence>
<gene>
    <name evidence="2" type="ORF">J3U87_12270</name>
</gene>
<proteinExistence type="predicted"/>
<feature type="domain" description="CULT" evidence="1">
    <location>
        <begin position="61"/>
        <end position="161"/>
    </location>
</feature>
<protein>
    <recommendedName>
        <fullName evidence="1">CULT domain-containing protein</fullName>
    </recommendedName>
</protein>
<dbReference type="KEGG" id="scor:J3U87_12270"/>
<name>A0A8A4TUR8_SULCO</name>
<accession>A0A8A4TUR8</accession>
<sequence length="168" mass="18400">MIPTIPFPHSSSPALQLSPIAPWTRGFHLFEAPQPPESPPLPVKVVEKAPQQRHQHDRTFKKQLLCAACSHHITFEEARIEVNGAHDHTFFNPLGIVYQVGCFSMAGGCSLVGPASDDFSWFPGYRWQIAHCGACGVHLGWSFVGGGFFFALITSRLVEASTSEEKGA</sequence>
<dbReference type="CDD" id="cd15777">
    <property type="entry name" value="CRBN_C_like"/>
    <property type="match status" value="1"/>
</dbReference>
<organism evidence="2 3">
    <name type="scientific">Sulfidibacter corallicola</name>
    <dbReference type="NCBI Taxonomy" id="2818388"/>
    <lineage>
        <taxon>Bacteria</taxon>
        <taxon>Pseudomonadati</taxon>
        <taxon>Acidobacteriota</taxon>
        <taxon>Holophagae</taxon>
        <taxon>Acanthopleuribacterales</taxon>
        <taxon>Acanthopleuribacteraceae</taxon>
        <taxon>Sulfidibacter</taxon>
    </lineage>
</organism>
<evidence type="ECO:0000313" key="3">
    <source>
        <dbReference type="Proteomes" id="UP000663929"/>
    </source>
</evidence>
<dbReference type="Proteomes" id="UP000663929">
    <property type="component" value="Chromosome"/>
</dbReference>